<evidence type="ECO:0000256" key="1">
    <source>
        <dbReference type="ARBA" id="ARBA00007105"/>
    </source>
</evidence>
<proteinExistence type="inferred from homology"/>
<dbReference type="EMBL" id="VWYW01000004">
    <property type="protein sequence ID" value="NXF00841.1"/>
    <property type="molecule type" value="Genomic_DNA"/>
</dbReference>
<feature type="region of interest" description="Disordered" evidence="2">
    <location>
        <begin position="47"/>
        <end position="92"/>
    </location>
</feature>
<comment type="similarity">
    <text evidence="1">Belongs to the SPATS2 family.</text>
</comment>
<keyword evidence="4" id="KW-1185">Reference proteome</keyword>
<dbReference type="Proteomes" id="UP000567624">
    <property type="component" value="Unassembled WGS sequence"/>
</dbReference>
<feature type="compositionally biased region" description="Basic residues" evidence="2">
    <location>
        <begin position="445"/>
        <end position="460"/>
    </location>
</feature>
<protein>
    <submittedName>
        <fullName evidence="3">SPS2L protein</fullName>
    </submittedName>
</protein>
<dbReference type="SUPFAM" id="SSF46934">
    <property type="entry name" value="UBA-like"/>
    <property type="match status" value="1"/>
</dbReference>
<feature type="region of interest" description="Disordered" evidence="2">
    <location>
        <begin position="145"/>
        <end position="195"/>
    </location>
</feature>
<dbReference type="PANTHER" id="PTHR15623:SF8">
    <property type="entry name" value="SPATS2-LIKE PROTEIN"/>
    <property type="match status" value="1"/>
</dbReference>
<dbReference type="AlphaFoldDB" id="A0A7K8Q5V4"/>
<dbReference type="InterPro" id="IPR009060">
    <property type="entry name" value="UBA-like_sf"/>
</dbReference>
<name>A0A7K8Q5V4_9PASS</name>
<feature type="non-terminal residue" evidence="3">
    <location>
        <position position="533"/>
    </location>
</feature>
<gene>
    <name evidence="3" type="primary">Spats2l</name>
    <name evidence="3" type="ORF">SMICAP_R11880</name>
</gene>
<feature type="region of interest" description="Disordered" evidence="2">
    <location>
        <begin position="352"/>
        <end position="501"/>
    </location>
</feature>
<evidence type="ECO:0000313" key="4">
    <source>
        <dbReference type="Proteomes" id="UP000567624"/>
    </source>
</evidence>
<feature type="compositionally biased region" description="Low complexity" evidence="2">
    <location>
        <begin position="365"/>
        <end position="377"/>
    </location>
</feature>
<feature type="non-terminal residue" evidence="3">
    <location>
        <position position="1"/>
    </location>
</feature>
<reference evidence="3 4" key="1">
    <citation type="submission" date="2019-09" db="EMBL/GenBank/DDBJ databases">
        <title>Bird 10,000 Genomes (B10K) Project - Family phase.</title>
        <authorList>
            <person name="Zhang G."/>
        </authorList>
    </citation>
    <scope>NUCLEOTIDE SEQUENCE [LARGE SCALE GENOMIC DNA]</scope>
    <source>
        <strain evidence="3">B10K-CU-031-20</strain>
    </source>
</reference>
<dbReference type="PANTHER" id="PTHR15623">
    <property type="entry name" value="SPERMATOGENESIS-ASSOCIATED SERINE-RICH PROTEIN 2-RELATED"/>
    <property type="match status" value="1"/>
</dbReference>
<feature type="compositionally biased region" description="Polar residues" evidence="2">
    <location>
        <begin position="414"/>
        <end position="440"/>
    </location>
</feature>
<dbReference type="InterPro" id="IPR009816">
    <property type="entry name" value="SPATS2-like"/>
</dbReference>
<feature type="compositionally biased region" description="Basic and acidic residues" evidence="2">
    <location>
        <begin position="183"/>
        <end position="195"/>
    </location>
</feature>
<feature type="compositionally biased region" description="Low complexity" evidence="2">
    <location>
        <begin position="168"/>
        <end position="177"/>
    </location>
</feature>
<evidence type="ECO:0000256" key="2">
    <source>
        <dbReference type="SAM" id="MobiDB-lite"/>
    </source>
</evidence>
<evidence type="ECO:0000313" key="3">
    <source>
        <dbReference type="EMBL" id="NXF00841.1"/>
    </source>
</evidence>
<comment type="caution">
    <text evidence="3">The sequence shown here is derived from an EMBL/GenBank/DDBJ whole genome shotgun (WGS) entry which is preliminary data.</text>
</comment>
<dbReference type="GO" id="GO:0005737">
    <property type="term" value="C:cytoplasm"/>
    <property type="evidence" value="ECO:0007669"/>
    <property type="project" value="TreeGrafter"/>
</dbReference>
<feature type="compositionally biased region" description="Basic residues" evidence="2">
    <location>
        <begin position="51"/>
        <end position="67"/>
    </location>
</feature>
<feature type="compositionally biased region" description="Polar residues" evidence="2">
    <location>
        <begin position="383"/>
        <end position="407"/>
    </location>
</feature>
<organism evidence="3 4">
    <name type="scientific">Smithornis capensis</name>
    <dbReference type="NCBI Taxonomy" id="363769"/>
    <lineage>
        <taxon>Eukaryota</taxon>
        <taxon>Metazoa</taxon>
        <taxon>Chordata</taxon>
        <taxon>Craniata</taxon>
        <taxon>Vertebrata</taxon>
        <taxon>Euteleostomi</taxon>
        <taxon>Archelosauria</taxon>
        <taxon>Archosauria</taxon>
        <taxon>Dinosauria</taxon>
        <taxon>Saurischia</taxon>
        <taxon>Theropoda</taxon>
        <taxon>Coelurosauria</taxon>
        <taxon>Aves</taxon>
        <taxon>Neognathae</taxon>
        <taxon>Neoaves</taxon>
        <taxon>Telluraves</taxon>
        <taxon>Australaves</taxon>
        <taxon>Passeriformes</taxon>
        <taxon>Eurylaimidae</taxon>
        <taxon>Smithornis</taxon>
    </lineage>
</organism>
<sequence length="533" mass="59262">QINAIRSVVPNKSNNEIVLVLQQFDNNVDKAVQAFMDGDAAQVLKEWNMTGKKKNNRRKRSKSKQHQGNKDPKNKNGGPEKASQEPQQIPDCHMNGCSKDNSCCGSANQKLETTSLENKGCPEIKDREQECQRVSVELSPKTVNGVEQHESLQSSVQLQCNPGRPKSKSSSAKSSKATTQLETKTDDSVKKRGPNIEKSVKDLQRCTVSLTRYRVMIKEEVDNSVKKIKAAFAELHSCIVDKEVSLMAEIDKVKEEAMEILTARQKKAEELKRLTDLASQMAESQLSELRAEIKHFVSERKYDEELGRSARFSCDTEQLKTQIQLCGEISHPKNNYSSRTPCSLVLASMTSHASTGKQNTHTRKSSSNAKNSDNKAAGVKVQSYPSPNPTESSPRGIPTNKQNGPSNQRRRFNPQHQNMRLNGSLKSQGASNEADQNIKSGSRAEHRRQQHNSFRSKNKGAMKNQEQSTTARTTENPTHSEKTRRKHHTPDTVDHRPFQGSVGRGSQCNLCPARREVSADATVLSVPAVTLVA</sequence>
<feature type="compositionally biased region" description="Polar residues" evidence="2">
    <location>
        <begin position="464"/>
        <end position="477"/>
    </location>
</feature>
<accession>A0A7K8Q5V4</accession>
<dbReference type="Pfam" id="PF07139">
    <property type="entry name" value="SPATS2-like"/>
    <property type="match status" value="1"/>
</dbReference>
<feature type="compositionally biased region" description="Polar residues" evidence="2">
    <location>
        <begin position="151"/>
        <end position="160"/>
    </location>
</feature>